<evidence type="ECO:0000256" key="14">
    <source>
        <dbReference type="ARBA" id="ARBA00023239"/>
    </source>
</evidence>
<evidence type="ECO:0000256" key="11">
    <source>
        <dbReference type="ARBA" id="ARBA00023141"/>
    </source>
</evidence>
<dbReference type="InterPro" id="IPR002912">
    <property type="entry name" value="ACT_dom"/>
</dbReference>
<feature type="binding site" evidence="19">
    <location>
        <position position="52"/>
    </location>
    <ligand>
        <name>substrate</name>
    </ligand>
</feature>
<keyword evidence="14" id="KW-0456">Lyase</keyword>
<dbReference type="Gene3D" id="3.40.190.10">
    <property type="entry name" value="Periplasmic binding protein-like II"/>
    <property type="match status" value="2"/>
</dbReference>
<dbReference type="SUPFAM" id="SSF48600">
    <property type="entry name" value="Chorismate mutase II"/>
    <property type="match status" value="1"/>
</dbReference>
<accession>A0A923KV54</accession>
<protein>
    <recommendedName>
        <fullName evidence="7">Bifunctional chorismate mutase/prephenate dehydratase</fullName>
        <ecNumber evidence="6">4.2.1.51</ecNumber>
    </recommendedName>
    <alternativeName>
        <fullName evidence="17">Chorismate mutase-prephenate dehydratase</fullName>
    </alternativeName>
    <alternativeName>
        <fullName evidence="8">Prephenate dehydratase</fullName>
    </alternativeName>
    <alternativeName>
        <fullName evidence="16">p-protein</fullName>
    </alternativeName>
</protein>
<feature type="binding site" evidence="19">
    <location>
        <position position="11"/>
    </location>
    <ligand>
        <name>substrate</name>
    </ligand>
</feature>
<evidence type="ECO:0000256" key="5">
    <source>
        <dbReference type="ARBA" id="ARBA00004817"/>
    </source>
</evidence>
<dbReference type="SUPFAM" id="SSF53850">
    <property type="entry name" value="Periplasmic binding protein-like II"/>
    <property type="match status" value="1"/>
</dbReference>
<evidence type="ECO:0000256" key="2">
    <source>
        <dbReference type="ARBA" id="ARBA00002364"/>
    </source>
</evidence>
<evidence type="ECO:0000256" key="20">
    <source>
        <dbReference type="PIRSR" id="PIRSR001500-2"/>
    </source>
</evidence>
<evidence type="ECO:0000313" key="24">
    <source>
        <dbReference type="EMBL" id="MBC5580416.1"/>
    </source>
</evidence>
<evidence type="ECO:0000256" key="18">
    <source>
        <dbReference type="ARBA" id="ARBA00047848"/>
    </source>
</evidence>
<evidence type="ECO:0000256" key="13">
    <source>
        <dbReference type="ARBA" id="ARBA00023235"/>
    </source>
</evidence>
<comment type="pathway">
    <text evidence="4">Amino-acid biosynthesis; L-phenylalanine biosynthesis; phenylpyruvate from prephenate: step 1/1.</text>
</comment>
<dbReference type="PROSITE" id="PS51671">
    <property type="entry name" value="ACT"/>
    <property type="match status" value="1"/>
</dbReference>
<evidence type="ECO:0000313" key="25">
    <source>
        <dbReference type="Proteomes" id="UP000659630"/>
    </source>
</evidence>
<evidence type="ECO:0000256" key="9">
    <source>
        <dbReference type="ARBA" id="ARBA00022490"/>
    </source>
</evidence>
<evidence type="ECO:0000256" key="1">
    <source>
        <dbReference type="ARBA" id="ARBA00000824"/>
    </source>
</evidence>
<evidence type="ECO:0000259" key="23">
    <source>
        <dbReference type="PROSITE" id="PS51671"/>
    </source>
</evidence>
<dbReference type="InterPro" id="IPR036979">
    <property type="entry name" value="CM_dom_sf"/>
</dbReference>
<name>A0A923KV54_9FIRM</name>
<evidence type="ECO:0000256" key="8">
    <source>
        <dbReference type="ARBA" id="ARBA00021872"/>
    </source>
</evidence>
<dbReference type="SUPFAM" id="SSF55021">
    <property type="entry name" value="ACT-like"/>
    <property type="match status" value="1"/>
</dbReference>
<dbReference type="InterPro" id="IPR045865">
    <property type="entry name" value="ACT-like_dom_sf"/>
</dbReference>
<feature type="binding site" evidence="19">
    <location>
        <position position="28"/>
    </location>
    <ligand>
        <name>substrate</name>
    </ligand>
</feature>
<dbReference type="InterPro" id="IPR008242">
    <property type="entry name" value="Chor_mutase/pphenate_deHydtase"/>
</dbReference>
<evidence type="ECO:0000256" key="19">
    <source>
        <dbReference type="PIRSR" id="PIRSR001500-1"/>
    </source>
</evidence>
<keyword evidence="9" id="KW-0963">Cytoplasm</keyword>
<keyword evidence="10" id="KW-0028">Amino-acid biosynthesis</keyword>
<dbReference type="EMBL" id="JACONZ010000001">
    <property type="protein sequence ID" value="MBC5580416.1"/>
    <property type="molecule type" value="Genomic_DNA"/>
</dbReference>
<feature type="site" description="Essential for prephenate dehydratase activity" evidence="20">
    <location>
        <position position="263"/>
    </location>
</feature>
<evidence type="ECO:0000256" key="6">
    <source>
        <dbReference type="ARBA" id="ARBA00013147"/>
    </source>
</evidence>
<dbReference type="GO" id="GO:0004106">
    <property type="term" value="F:chorismate mutase activity"/>
    <property type="evidence" value="ECO:0007669"/>
    <property type="project" value="UniProtKB-EC"/>
</dbReference>
<evidence type="ECO:0000256" key="17">
    <source>
        <dbReference type="ARBA" id="ARBA00031520"/>
    </source>
</evidence>
<feature type="domain" description="Chorismate mutase" evidence="21">
    <location>
        <begin position="1"/>
        <end position="91"/>
    </location>
</feature>
<evidence type="ECO:0000256" key="4">
    <source>
        <dbReference type="ARBA" id="ARBA00004741"/>
    </source>
</evidence>
<comment type="catalytic activity">
    <reaction evidence="18">
        <text>prephenate + H(+) = 3-phenylpyruvate + CO2 + H2O</text>
        <dbReference type="Rhea" id="RHEA:21648"/>
        <dbReference type="ChEBI" id="CHEBI:15377"/>
        <dbReference type="ChEBI" id="CHEBI:15378"/>
        <dbReference type="ChEBI" id="CHEBI:16526"/>
        <dbReference type="ChEBI" id="CHEBI:18005"/>
        <dbReference type="ChEBI" id="CHEBI:29934"/>
        <dbReference type="EC" id="4.2.1.51"/>
    </reaction>
</comment>
<dbReference type="Gene3D" id="1.20.59.10">
    <property type="entry name" value="Chorismate mutase"/>
    <property type="match status" value="1"/>
</dbReference>
<evidence type="ECO:0000256" key="16">
    <source>
        <dbReference type="ARBA" id="ARBA00031175"/>
    </source>
</evidence>
<gene>
    <name evidence="24" type="ORF">H8S23_02745</name>
</gene>
<feature type="domain" description="ACT" evidence="23">
    <location>
        <begin position="280"/>
        <end position="357"/>
    </location>
</feature>
<dbReference type="PANTHER" id="PTHR21022">
    <property type="entry name" value="PREPHENATE DEHYDRATASE P PROTEIN"/>
    <property type="match status" value="1"/>
</dbReference>
<dbReference type="GO" id="GO:0004664">
    <property type="term" value="F:prephenate dehydratase activity"/>
    <property type="evidence" value="ECO:0007669"/>
    <property type="project" value="UniProtKB-EC"/>
</dbReference>
<feature type="binding site" evidence="19">
    <location>
        <position position="39"/>
    </location>
    <ligand>
        <name>substrate</name>
    </ligand>
</feature>
<feature type="binding site" evidence="19">
    <location>
        <position position="83"/>
    </location>
    <ligand>
        <name>substrate</name>
    </ligand>
</feature>
<comment type="function">
    <text evidence="2">Catalyzes the Claisen rearrangement of chorismate to prephenate and the decarboxylation/dehydration of prephenate to phenylpyruvate.</text>
</comment>
<comment type="caution">
    <text evidence="24">The sequence shown here is derived from an EMBL/GenBank/DDBJ whole genome shotgun (WGS) entry which is preliminary data.</text>
</comment>
<keyword evidence="12" id="KW-0584">Phenylalanine biosynthesis</keyword>
<dbReference type="Proteomes" id="UP000659630">
    <property type="component" value="Unassembled WGS sequence"/>
</dbReference>
<evidence type="ECO:0000259" key="22">
    <source>
        <dbReference type="PROSITE" id="PS51171"/>
    </source>
</evidence>
<dbReference type="Gene3D" id="3.30.70.260">
    <property type="match status" value="1"/>
</dbReference>
<dbReference type="InterPro" id="IPR001086">
    <property type="entry name" value="Preph_deHydtase"/>
</dbReference>
<feature type="binding site" evidence="19">
    <location>
        <position position="87"/>
    </location>
    <ligand>
        <name>substrate</name>
    </ligand>
</feature>
<evidence type="ECO:0000256" key="7">
    <source>
        <dbReference type="ARBA" id="ARBA00014401"/>
    </source>
</evidence>
<dbReference type="InterPro" id="IPR002701">
    <property type="entry name" value="CM_II_prokaryot"/>
</dbReference>
<dbReference type="AlphaFoldDB" id="A0A923KV54"/>
<proteinExistence type="predicted"/>
<dbReference type="PROSITE" id="PS51171">
    <property type="entry name" value="PREPHENATE_DEHYDR_3"/>
    <property type="match status" value="1"/>
</dbReference>
<sequence>MDAVDELQQARAEINEVDAEMAALFERRMTAVRQVLEYKRAHGLPVLDAGREKEVLQRGAARVSDPALREYYTRVLERLMEVSRDFQSRQLGEFTVAYPGVEGAFSHIAASRIFPGKKQQAFVTFEEVFRAVQDGTAAAGVVPFENSYTGEVGEVLDLLWRYDCSIVEMYDLDIRQNLLALPGARLEDIRQVYSHHQAISQCQTWLSGRDLEVVPYPNTALAAKYISECGDCAKAAIASADTAALYGLSVLARDINTSAQNVTRFIVLSRTPQHRGDRFNLVFTVRHDAGALARAMQIIGSRGFNLESIRSRSMRDLPWQYFFYAEVVGDPSSARAREMLDELAAACSQLKLLGAWERRDAEGR</sequence>
<keyword evidence="25" id="KW-1185">Reference proteome</keyword>
<dbReference type="GO" id="GO:0005737">
    <property type="term" value="C:cytoplasm"/>
    <property type="evidence" value="ECO:0007669"/>
    <property type="project" value="UniProtKB-SubCell"/>
</dbReference>
<keyword evidence="11" id="KW-0057">Aromatic amino acid biosynthesis</keyword>
<dbReference type="GO" id="GO:0046417">
    <property type="term" value="P:chorismate metabolic process"/>
    <property type="evidence" value="ECO:0007669"/>
    <property type="project" value="InterPro"/>
</dbReference>
<dbReference type="CDD" id="cd13631">
    <property type="entry name" value="PBP2_Ct-PDT_like"/>
    <property type="match status" value="1"/>
</dbReference>
<comment type="subcellular location">
    <subcellularLocation>
        <location evidence="3">Cytoplasm</location>
    </subcellularLocation>
</comment>
<evidence type="ECO:0000256" key="12">
    <source>
        <dbReference type="ARBA" id="ARBA00023222"/>
    </source>
</evidence>
<evidence type="ECO:0000256" key="3">
    <source>
        <dbReference type="ARBA" id="ARBA00004496"/>
    </source>
</evidence>
<keyword evidence="13" id="KW-0413">Isomerase</keyword>
<evidence type="ECO:0000259" key="21">
    <source>
        <dbReference type="PROSITE" id="PS51168"/>
    </source>
</evidence>
<evidence type="ECO:0000256" key="15">
    <source>
        <dbReference type="ARBA" id="ARBA00023268"/>
    </source>
</evidence>
<organism evidence="24 25">
    <name type="scientific">Anaerofilum hominis</name>
    <dbReference type="NCBI Taxonomy" id="2763016"/>
    <lineage>
        <taxon>Bacteria</taxon>
        <taxon>Bacillati</taxon>
        <taxon>Bacillota</taxon>
        <taxon>Clostridia</taxon>
        <taxon>Eubacteriales</taxon>
        <taxon>Oscillospiraceae</taxon>
        <taxon>Anaerofilum</taxon>
    </lineage>
</organism>
<dbReference type="Pfam" id="PF00800">
    <property type="entry name" value="PDT"/>
    <property type="match status" value="1"/>
</dbReference>
<feature type="binding site" evidence="19">
    <location>
        <position position="48"/>
    </location>
    <ligand>
        <name>substrate</name>
    </ligand>
</feature>
<comment type="catalytic activity">
    <reaction evidence="1">
        <text>chorismate = prephenate</text>
        <dbReference type="Rhea" id="RHEA:13897"/>
        <dbReference type="ChEBI" id="CHEBI:29748"/>
        <dbReference type="ChEBI" id="CHEBI:29934"/>
        <dbReference type="EC" id="5.4.99.5"/>
    </reaction>
</comment>
<dbReference type="EC" id="4.2.1.51" evidence="6"/>
<comment type="pathway">
    <text evidence="5">Metabolic intermediate biosynthesis; prephenate biosynthesis; prephenate from chorismate: step 1/1.</text>
</comment>
<dbReference type="CDD" id="cd04905">
    <property type="entry name" value="ACT_CM-PDT"/>
    <property type="match status" value="1"/>
</dbReference>
<evidence type="ECO:0000256" key="10">
    <source>
        <dbReference type="ARBA" id="ARBA00022605"/>
    </source>
</evidence>
<reference evidence="24" key="1">
    <citation type="submission" date="2020-08" db="EMBL/GenBank/DDBJ databases">
        <title>Genome public.</title>
        <authorList>
            <person name="Liu C."/>
            <person name="Sun Q."/>
        </authorList>
    </citation>
    <scope>NUCLEOTIDE SEQUENCE</scope>
    <source>
        <strain evidence="24">BX8</strain>
    </source>
</reference>
<keyword evidence="15" id="KW-0511">Multifunctional enzyme</keyword>
<dbReference type="PROSITE" id="PS51168">
    <property type="entry name" value="CHORISMATE_MUT_2"/>
    <property type="match status" value="1"/>
</dbReference>
<feature type="domain" description="Prephenate dehydratase" evidence="22">
    <location>
        <begin position="95"/>
        <end position="270"/>
    </location>
</feature>
<dbReference type="SMART" id="SM00830">
    <property type="entry name" value="CM_2"/>
    <property type="match status" value="1"/>
</dbReference>
<dbReference type="PIRSF" id="PIRSF001500">
    <property type="entry name" value="Chor_mut_pdt_Ppr"/>
    <property type="match status" value="1"/>
</dbReference>
<dbReference type="PANTHER" id="PTHR21022:SF19">
    <property type="entry name" value="PREPHENATE DEHYDRATASE-RELATED"/>
    <property type="match status" value="1"/>
</dbReference>
<dbReference type="Pfam" id="PF01817">
    <property type="entry name" value="CM_2"/>
    <property type="match status" value="1"/>
</dbReference>
<dbReference type="InterPro" id="IPR036263">
    <property type="entry name" value="Chorismate_II_sf"/>
</dbReference>
<dbReference type="GO" id="GO:0009094">
    <property type="term" value="P:L-phenylalanine biosynthetic process"/>
    <property type="evidence" value="ECO:0007669"/>
    <property type="project" value="UniProtKB-KW"/>
</dbReference>